<dbReference type="Pfam" id="PF07993">
    <property type="entry name" value="NAD_binding_4"/>
    <property type="match status" value="1"/>
</dbReference>
<evidence type="ECO:0000313" key="2">
    <source>
        <dbReference type="EMBL" id="OWR55731.1"/>
    </source>
</evidence>
<name>A0A212FPQ4_DANPL</name>
<accession>A0A212FPQ4</accession>
<protein>
    <submittedName>
        <fullName evidence="2">Fatty-acyl CoA reductase 1</fullName>
    </submittedName>
</protein>
<gene>
    <name evidence="2" type="ORF">KGM_213894</name>
</gene>
<dbReference type="InterPro" id="IPR013120">
    <property type="entry name" value="FAR_NAD-bd"/>
</dbReference>
<dbReference type="InParanoid" id="A0A212FPQ4"/>
<dbReference type="AlphaFoldDB" id="A0A212FPQ4"/>
<feature type="domain" description="Thioester reductase (TE)" evidence="1">
    <location>
        <begin position="1"/>
        <end position="38"/>
    </location>
</feature>
<evidence type="ECO:0000313" key="3">
    <source>
        <dbReference type="Proteomes" id="UP000007151"/>
    </source>
</evidence>
<dbReference type="KEGG" id="dpl:KGM_213894"/>
<evidence type="ECO:0000259" key="1">
    <source>
        <dbReference type="Pfam" id="PF07993"/>
    </source>
</evidence>
<keyword evidence="3" id="KW-1185">Reference proteome</keyword>
<dbReference type="EMBL" id="AGBW02000987">
    <property type="protein sequence ID" value="OWR55731.1"/>
    <property type="molecule type" value="Genomic_DNA"/>
</dbReference>
<dbReference type="Proteomes" id="UP000007151">
    <property type="component" value="Unassembled WGS sequence"/>
</dbReference>
<comment type="caution">
    <text evidence="2">The sequence shown here is derived from an EMBL/GenBank/DDBJ whole genome shotgun (WGS) entry which is preliminary data.</text>
</comment>
<dbReference type="Gene3D" id="3.40.50.720">
    <property type="entry name" value="NAD(P)-binding Rossmann-like Domain"/>
    <property type="match status" value="1"/>
</dbReference>
<proteinExistence type="predicted"/>
<sequence>MGKVLVEKLLYSCPDLDRIYLLLRSNKGVDAEDRLKNLYLSRVRVYSYY</sequence>
<organism evidence="2 3">
    <name type="scientific">Danaus plexippus plexippus</name>
    <dbReference type="NCBI Taxonomy" id="278856"/>
    <lineage>
        <taxon>Eukaryota</taxon>
        <taxon>Metazoa</taxon>
        <taxon>Ecdysozoa</taxon>
        <taxon>Arthropoda</taxon>
        <taxon>Hexapoda</taxon>
        <taxon>Insecta</taxon>
        <taxon>Pterygota</taxon>
        <taxon>Neoptera</taxon>
        <taxon>Endopterygota</taxon>
        <taxon>Lepidoptera</taxon>
        <taxon>Glossata</taxon>
        <taxon>Ditrysia</taxon>
        <taxon>Papilionoidea</taxon>
        <taxon>Nymphalidae</taxon>
        <taxon>Danainae</taxon>
        <taxon>Danaini</taxon>
        <taxon>Danaina</taxon>
        <taxon>Danaus</taxon>
        <taxon>Danaus</taxon>
    </lineage>
</organism>
<reference evidence="2 3" key="1">
    <citation type="journal article" date="2011" name="Cell">
        <title>The monarch butterfly genome yields insights into long-distance migration.</title>
        <authorList>
            <person name="Zhan S."/>
            <person name="Merlin C."/>
            <person name="Boore J.L."/>
            <person name="Reppert S.M."/>
        </authorList>
    </citation>
    <scope>NUCLEOTIDE SEQUENCE [LARGE SCALE GENOMIC DNA]</scope>
    <source>
        <strain evidence="2">F-2</strain>
    </source>
</reference>